<organism evidence="1">
    <name type="scientific">freshwater metagenome</name>
    <dbReference type="NCBI Taxonomy" id="449393"/>
    <lineage>
        <taxon>unclassified sequences</taxon>
        <taxon>metagenomes</taxon>
        <taxon>ecological metagenomes</taxon>
    </lineage>
</organism>
<sequence length="168" mass="18458">MRLFEKVLLHPKVLNALPPLLDLQTNLFATTTAKLSVANRQRLLFHSCDFSLGATPTNSKQPATLACRGTSPNALLFTSLKCIVQTRYAHMAAFADGNCLIAIILTIRIKNIRVKALTRTIHAPGCIKLVHLNPLVLVATERLRLQRPTSPIQENSETSDIAIIGNIN</sequence>
<dbReference type="EMBL" id="CAEZUN010000209">
    <property type="protein sequence ID" value="CAB4612354.1"/>
    <property type="molecule type" value="Genomic_DNA"/>
</dbReference>
<protein>
    <submittedName>
        <fullName evidence="1">Unannotated protein</fullName>
    </submittedName>
</protein>
<dbReference type="AlphaFoldDB" id="A0A6J6HN18"/>
<name>A0A6J6HN18_9ZZZZ</name>
<gene>
    <name evidence="1" type="ORF">UFOPK1826_01344</name>
</gene>
<proteinExistence type="predicted"/>
<accession>A0A6J6HN18</accession>
<reference evidence="1" key="1">
    <citation type="submission" date="2020-05" db="EMBL/GenBank/DDBJ databases">
        <authorList>
            <person name="Chiriac C."/>
            <person name="Salcher M."/>
            <person name="Ghai R."/>
            <person name="Kavagutti S V."/>
        </authorList>
    </citation>
    <scope>NUCLEOTIDE SEQUENCE</scope>
</reference>
<evidence type="ECO:0000313" key="1">
    <source>
        <dbReference type="EMBL" id="CAB4612354.1"/>
    </source>
</evidence>